<dbReference type="SUPFAM" id="SSF51230">
    <property type="entry name" value="Single hybrid motif"/>
    <property type="match status" value="1"/>
</dbReference>
<evidence type="ECO:0000256" key="1">
    <source>
        <dbReference type="ARBA" id="ARBA00013258"/>
    </source>
</evidence>
<dbReference type="SUPFAM" id="SSF52151">
    <property type="entry name" value="FabD/lysophospholipase-like"/>
    <property type="match status" value="1"/>
</dbReference>
<protein>
    <recommendedName>
        <fullName evidence="1">[acyl-carrier-protein] S-malonyltransferase</fullName>
        <ecNumber evidence="1">2.3.1.39</ecNumber>
    </recommendedName>
</protein>
<comment type="catalytic activity">
    <reaction evidence="4">
        <text>holo-[ACP] + malonyl-CoA = malonyl-[ACP] + CoA</text>
        <dbReference type="Rhea" id="RHEA:41792"/>
        <dbReference type="Rhea" id="RHEA-COMP:9623"/>
        <dbReference type="Rhea" id="RHEA-COMP:9685"/>
        <dbReference type="ChEBI" id="CHEBI:57287"/>
        <dbReference type="ChEBI" id="CHEBI:57384"/>
        <dbReference type="ChEBI" id="CHEBI:64479"/>
        <dbReference type="ChEBI" id="CHEBI:78449"/>
        <dbReference type="EC" id="2.3.1.39"/>
    </reaction>
</comment>
<reference evidence="7" key="1">
    <citation type="journal article" date="2019" name="Int. J. Syst. Evol. Microbiol.">
        <title>The Global Catalogue of Microorganisms (GCM) 10K type strain sequencing project: providing services to taxonomists for standard genome sequencing and annotation.</title>
        <authorList>
            <consortium name="The Broad Institute Genomics Platform"/>
            <consortium name="The Broad Institute Genome Sequencing Center for Infectious Disease"/>
            <person name="Wu L."/>
            <person name="Ma J."/>
        </authorList>
    </citation>
    <scope>NUCLEOTIDE SEQUENCE [LARGE SCALE GENOMIC DNA]</scope>
    <source>
        <strain evidence="7">CGMCC 4.7317</strain>
    </source>
</reference>
<keyword evidence="2" id="KW-0808">Transferase</keyword>
<evidence type="ECO:0000256" key="2">
    <source>
        <dbReference type="ARBA" id="ARBA00022679"/>
    </source>
</evidence>
<dbReference type="InterPro" id="IPR014043">
    <property type="entry name" value="Acyl_transferase_dom"/>
</dbReference>
<dbReference type="PANTHER" id="PTHR42681">
    <property type="entry name" value="MALONYL-COA-ACYL CARRIER PROTEIN TRANSACYLASE, MITOCHONDRIAL"/>
    <property type="match status" value="1"/>
</dbReference>
<dbReference type="Proteomes" id="UP001596138">
    <property type="component" value="Unassembled WGS sequence"/>
</dbReference>
<dbReference type="Gene3D" id="3.30.70.250">
    <property type="entry name" value="Malonyl-CoA ACP transacylase, ACP-binding"/>
    <property type="match status" value="1"/>
</dbReference>
<evidence type="ECO:0000256" key="3">
    <source>
        <dbReference type="ARBA" id="ARBA00023315"/>
    </source>
</evidence>
<comment type="caution">
    <text evidence="6">The sequence shown here is derived from an EMBL/GenBank/DDBJ whole genome shotgun (WGS) entry which is preliminary data.</text>
</comment>
<dbReference type="InterPro" id="IPR001227">
    <property type="entry name" value="Ac_transferase_dom_sf"/>
</dbReference>
<dbReference type="EMBL" id="JBHSTI010000008">
    <property type="protein sequence ID" value="MFC6238949.1"/>
    <property type="molecule type" value="Genomic_DNA"/>
</dbReference>
<sequence>MLVVVAPGQGSQTPGFLTPWLEVPGFADRLRWLSTVAGIDLVQHGTESDADTIRDTAVAQPLLVGAGLVTLVSLFPHPAEAYGKVGAGAGHSVGEITAAVGAGVMTAEQAMVFVRERGRAMAAAAAVTPTGMTAVLGGDRDEVVAAAEKHGLTAANENGAGQIVVAGTLEQLEAFAAEPPARARLRPLQVAGAFHTRHMGPAVAELAALARSIYVHDTRLRLISNADGQVVHSGRDVLTRLVTQVSNPVRWDLCMQTMGEIGVTALLELTPGGTLTGLAKRGLPGVEALALNTPDDLPAAWDLIERHATVAPTSQSPTWRLLVAPAKGTFRLGVTSESGDSLVAGAAIGSIVNLRDEQPVLAPHGGTVVEWLVEDGDPVSPGQPLVRLHPEAGRA</sequence>
<dbReference type="InterPro" id="IPR011053">
    <property type="entry name" value="Single_hybrid_motif"/>
</dbReference>
<evidence type="ECO:0000256" key="4">
    <source>
        <dbReference type="ARBA" id="ARBA00048462"/>
    </source>
</evidence>
<keyword evidence="3 6" id="KW-0012">Acyltransferase</keyword>
<dbReference type="Pfam" id="PF00698">
    <property type="entry name" value="Acyl_transf_1"/>
    <property type="match status" value="1"/>
</dbReference>
<dbReference type="SUPFAM" id="SSF55048">
    <property type="entry name" value="Probable ACP-binding domain of malonyl-CoA ACP transacylase"/>
    <property type="match status" value="1"/>
</dbReference>
<proteinExistence type="predicted"/>
<dbReference type="GO" id="GO:0016746">
    <property type="term" value="F:acyltransferase activity"/>
    <property type="evidence" value="ECO:0007669"/>
    <property type="project" value="UniProtKB-KW"/>
</dbReference>
<dbReference type="EC" id="2.3.1.39" evidence="1"/>
<evidence type="ECO:0000313" key="6">
    <source>
        <dbReference type="EMBL" id="MFC6238949.1"/>
    </source>
</evidence>
<dbReference type="InterPro" id="IPR050858">
    <property type="entry name" value="Mal-CoA-ACP_Trans/PKS_FabD"/>
</dbReference>
<dbReference type="RefSeq" id="WP_386767597.1">
    <property type="nucleotide sequence ID" value="NZ_JBHSTI010000008.1"/>
</dbReference>
<accession>A0ABW1T3A2</accession>
<organism evidence="6 7">
    <name type="scientific">Longivirga aurantiaca</name>
    <dbReference type="NCBI Taxonomy" id="1837743"/>
    <lineage>
        <taxon>Bacteria</taxon>
        <taxon>Bacillati</taxon>
        <taxon>Actinomycetota</taxon>
        <taxon>Actinomycetes</taxon>
        <taxon>Sporichthyales</taxon>
        <taxon>Sporichthyaceae</taxon>
        <taxon>Longivirga</taxon>
    </lineage>
</organism>
<name>A0ABW1T3A2_9ACTN</name>
<dbReference type="InterPro" id="IPR016036">
    <property type="entry name" value="Malonyl_transacylase_ACP-bd"/>
</dbReference>
<dbReference type="Gene3D" id="3.40.366.10">
    <property type="entry name" value="Malonyl-Coenzyme A Acyl Carrier Protein, domain 2"/>
    <property type="match status" value="1"/>
</dbReference>
<gene>
    <name evidence="6" type="ORF">ACFQGU_13765</name>
</gene>
<dbReference type="Gene3D" id="2.40.50.100">
    <property type="match status" value="1"/>
</dbReference>
<dbReference type="PANTHER" id="PTHR42681:SF1">
    <property type="entry name" value="MALONYL-COA-ACYL CARRIER PROTEIN TRANSACYLASE, MITOCHONDRIAL"/>
    <property type="match status" value="1"/>
</dbReference>
<dbReference type="SMART" id="SM00827">
    <property type="entry name" value="PKS_AT"/>
    <property type="match status" value="1"/>
</dbReference>
<keyword evidence="7" id="KW-1185">Reference proteome</keyword>
<dbReference type="InterPro" id="IPR016035">
    <property type="entry name" value="Acyl_Trfase/lysoPLipase"/>
</dbReference>
<evidence type="ECO:0000313" key="7">
    <source>
        <dbReference type="Proteomes" id="UP001596138"/>
    </source>
</evidence>
<feature type="domain" description="Malonyl-CoA:ACP transacylase (MAT)" evidence="5">
    <location>
        <begin position="5"/>
        <end position="318"/>
    </location>
</feature>
<evidence type="ECO:0000259" key="5">
    <source>
        <dbReference type="SMART" id="SM00827"/>
    </source>
</evidence>